<comment type="caution">
    <text evidence="2">The sequence shown here is derived from an EMBL/GenBank/DDBJ whole genome shotgun (WGS) entry which is preliminary data.</text>
</comment>
<name>A0AAE3TAH4_9RHOB</name>
<gene>
    <name evidence="2" type="ORF">P1J78_21210</name>
</gene>
<dbReference type="RefSeq" id="WP_275569385.1">
    <property type="nucleotide sequence ID" value="NZ_JARGYC010000083.1"/>
</dbReference>
<evidence type="ECO:0000313" key="2">
    <source>
        <dbReference type="EMBL" id="MDF0603262.1"/>
    </source>
</evidence>
<feature type="transmembrane region" description="Helical" evidence="1">
    <location>
        <begin position="176"/>
        <end position="196"/>
    </location>
</feature>
<sequence>MAEVLRWLVWLWIAGWLVFPIATRLSPGSCDGGYVLSKLLGLLAAGYAGWLLPALGLARFDASGSAIALLSLALVRFAWRARDTVLPGVAPLKTMLTVEGLFVILFAFGLSQRLHMPELTGLEKFTNLAFLMAARGAETMPPVDAWLAGREINYYYLGHAITALWSRLADVPGDHAYQLMMATIFATTSLATGLAVMELLRRGGRWVASVCAALAALAFAYGGNLHSLLYQAFRDWMPTEKPVFHYPDSTRFIGFDPDVADKGFTEFPAYAFLVGDLHAHVLGTPVFLAVILVLLGVARRAAAGAGVGYGAAAALGWLLGLFAAINPWDLVTAGVPALLLWLALVGRVTADRMATATVIALACAAATAAPFAAAFQSFSDGLRPVDARSPMWQLLVLYGHALPAAAALATLIWVRRGRAGVELLCASGLLLSAIVLLALPELVRMEDIYGDDFSRANTMFKLSFRAQSLILIAGFCAVGFLAQGRTAAFASALVVAAPLVGTLAYVPQTFTPPRAGLTLDGLGFLGAERPLAEALIDAPLAPDEAIIEAAGESFTDTARMSTVSGKPTVLGWRGHEWLWRNNSEILDRRHRDVAVFYTTGSTAERCRIVQRYRLRYAVIGQAERAAHPDLNEEGIVALGPILAQAGDSKIVTLRADECSP</sequence>
<dbReference type="InterPro" id="IPR018746">
    <property type="entry name" value="DUF2298"/>
</dbReference>
<reference evidence="2" key="1">
    <citation type="submission" date="2023-03" db="EMBL/GenBank/DDBJ databases">
        <title>Multiphase analysis and comparison of six strains from genera Psychromarinibacter, Lutimaribacter, and Maritimibacter, including a novel species: Psychromarinibacter sediminicola sp. nov.</title>
        <authorList>
            <person name="Wang Y.-H."/>
            <person name="Ye M.-Q."/>
            <person name="Du Z.-J."/>
        </authorList>
    </citation>
    <scope>NUCLEOTIDE SEQUENCE</scope>
    <source>
        <strain evidence="2">C21-152</strain>
    </source>
</reference>
<dbReference type="AlphaFoldDB" id="A0AAE3TAH4"/>
<feature type="transmembrane region" description="Helical" evidence="1">
    <location>
        <begin position="488"/>
        <end position="506"/>
    </location>
</feature>
<feature type="transmembrane region" description="Helical" evidence="1">
    <location>
        <begin position="203"/>
        <end position="221"/>
    </location>
</feature>
<organism evidence="2 3">
    <name type="scientific">Psychromarinibacter sediminicola</name>
    <dbReference type="NCBI Taxonomy" id="3033385"/>
    <lineage>
        <taxon>Bacteria</taxon>
        <taxon>Pseudomonadati</taxon>
        <taxon>Pseudomonadota</taxon>
        <taxon>Alphaproteobacteria</taxon>
        <taxon>Rhodobacterales</taxon>
        <taxon>Paracoccaceae</taxon>
        <taxon>Psychromarinibacter</taxon>
    </lineage>
</organism>
<dbReference type="PANTHER" id="PTHR10790">
    <property type="entry name" value="TPR-DOMAIN CONTAINING PROTEIN"/>
    <property type="match status" value="1"/>
</dbReference>
<feature type="transmembrane region" description="Helical" evidence="1">
    <location>
        <begin position="462"/>
        <end position="481"/>
    </location>
</feature>
<evidence type="ECO:0000313" key="3">
    <source>
        <dbReference type="Proteomes" id="UP001220964"/>
    </source>
</evidence>
<protein>
    <submittedName>
        <fullName evidence="2">DUF2298 domain-containing protein</fullName>
    </submittedName>
</protein>
<evidence type="ECO:0000256" key="1">
    <source>
        <dbReference type="SAM" id="Phobius"/>
    </source>
</evidence>
<feature type="transmembrane region" description="Helical" evidence="1">
    <location>
        <begin position="6"/>
        <end position="23"/>
    </location>
</feature>
<feature type="transmembrane region" description="Helical" evidence="1">
    <location>
        <begin position="277"/>
        <end position="298"/>
    </location>
</feature>
<dbReference type="Pfam" id="PF10060">
    <property type="entry name" value="DUF2298"/>
    <property type="match status" value="1"/>
</dbReference>
<accession>A0AAE3TAH4</accession>
<keyword evidence="1" id="KW-0812">Transmembrane</keyword>
<keyword evidence="1" id="KW-1133">Transmembrane helix</keyword>
<feature type="transmembrane region" description="Helical" evidence="1">
    <location>
        <begin position="395"/>
        <end position="414"/>
    </location>
</feature>
<feature type="transmembrane region" description="Helical" evidence="1">
    <location>
        <begin position="91"/>
        <end position="110"/>
    </location>
</feature>
<keyword evidence="3" id="KW-1185">Reference proteome</keyword>
<dbReference type="PANTHER" id="PTHR10790:SF51">
    <property type="entry name" value="TETRATRICOPEPTIDE REPEAT PROTEIN"/>
    <property type="match status" value="1"/>
</dbReference>
<feature type="transmembrane region" description="Helical" evidence="1">
    <location>
        <begin position="305"/>
        <end position="325"/>
    </location>
</feature>
<dbReference type="Proteomes" id="UP001220964">
    <property type="component" value="Unassembled WGS sequence"/>
</dbReference>
<feature type="transmembrane region" description="Helical" evidence="1">
    <location>
        <begin position="331"/>
        <end position="350"/>
    </location>
</feature>
<feature type="transmembrane region" description="Helical" evidence="1">
    <location>
        <begin position="357"/>
        <end position="375"/>
    </location>
</feature>
<keyword evidence="1" id="KW-0472">Membrane</keyword>
<feature type="transmembrane region" description="Helical" evidence="1">
    <location>
        <begin position="421"/>
        <end position="442"/>
    </location>
</feature>
<dbReference type="EMBL" id="JARGYC010000083">
    <property type="protein sequence ID" value="MDF0603262.1"/>
    <property type="molecule type" value="Genomic_DNA"/>
</dbReference>
<feature type="transmembrane region" description="Helical" evidence="1">
    <location>
        <begin position="35"/>
        <end position="56"/>
    </location>
</feature>
<proteinExistence type="predicted"/>